<sequence>MSETRNITRRSALKFGVAAAASLPFSSSLFGRATAQEQVKFTLPWIPNGSSYWPMIGKEIGVFAKHNIDMSVARGFGSVAAAQAVASGQFDFGMVFAGGNFLAAARQLPIVVIATVYYDPIMGIALRADSPIKTPKDLEGKKLGTVPTSAESPFWPAFAKNAGIDMSKVSLVQVDSKVIERALIDKQVDATTAVGTSSIPLIAAMGERPRFLPWSRYGVELYAGQIVTRPEIVEKNPELCQKVVDSVLGCYAHTLREPQSSLELFAKVMPEVGLTRGGMESARIAQGLTQLATQRPEAIENSLGWSDLDKIPGMIDLIMEFGAPKDAVRPDPATLVTNRFVGNVKLTPEEWAKVKENTSEFAAYLGES</sequence>
<proteinExistence type="predicted"/>
<organism evidence="2 3">
    <name type="scientific">Aquamicrobium terrae</name>
    <dbReference type="NCBI Taxonomy" id="1324945"/>
    <lineage>
        <taxon>Bacteria</taxon>
        <taxon>Pseudomonadati</taxon>
        <taxon>Pseudomonadota</taxon>
        <taxon>Alphaproteobacteria</taxon>
        <taxon>Hyphomicrobiales</taxon>
        <taxon>Phyllobacteriaceae</taxon>
        <taxon>Aquamicrobium</taxon>
    </lineage>
</organism>
<dbReference type="PANTHER" id="PTHR31528:SF3">
    <property type="entry name" value="THIAMINE BIOSYNTHESIS PROTEIN HI_0357-RELATED"/>
    <property type="match status" value="1"/>
</dbReference>
<dbReference type="PROSITE" id="PS51318">
    <property type="entry name" value="TAT"/>
    <property type="match status" value="1"/>
</dbReference>
<dbReference type="InterPro" id="IPR015168">
    <property type="entry name" value="SsuA/THI5"/>
</dbReference>
<evidence type="ECO:0000313" key="3">
    <source>
        <dbReference type="Proteomes" id="UP001549076"/>
    </source>
</evidence>
<keyword evidence="3" id="KW-1185">Reference proteome</keyword>
<reference evidence="2 3" key="1">
    <citation type="submission" date="2024-06" db="EMBL/GenBank/DDBJ databases">
        <title>Genomic Encyclopedia of Type Strains, Phase IV (KMG-IV): sequencing the most valuable type-strain genomes for metagenomic binning, comparative biology and taxonomic classification.</title>
        <authorList>
            <person name="Goeker M."/>
        </authorList>
    </citation>
    <scope>NUCLEOTIDE SEQUENCE [LARGE SCALE GENOMIC DNA]</scope>
    <source>
        <strain evidence="2 3">DSM 27865</strain>
    </source>
</reference>
<feature type="domain" description="SsuA/THI5-like" evidence="1">
    <location>
        <begin position="57"/>
        <end position="260"/>
    </location>
</feature>
<evidence type="ECO:0000313" key="2">
    <source>
        <dbReference type="EMBL" id="MET3794812.1"/>
    </source>
</evidence>
<dbReference type="RefSeq" id="WP_354199720.1">
    <property type="nucleotide sequence ID" value="NZ_JBEPML010000030.1"/>
</dbReference>
<dbReference type="Proteomes" id="UP001549076">
    <property type="component" value="Unassembled WGS sequence"/>
</dbReference>
<dbReference type="InterPro" id="IPR027939">
    <property type="entry name" value="NMT1/THI5"/>
</dbReference>
<accession>A0ABV2N7Q3</accession>
<dbReference type="EMBL" id="JBEPML010000030">
    <property type="protein sequence ID" value="MET3794812.1"/>
    <property type="molecule type" value="Genomic_DNA"/>
</dbReference>
<dbReference type="SUPFAM" id="SSF53850">
    <property type="entry name" value="Periplasmic binding protein-like II"/>
    <property type="match status" value="1"/>
</dbReference>
<protein>
    <submittedName>
        <fullName evidence="2">ABC-type nitrate/sulfonate/bicarbonate transport system substrate-binding protein</fullName>
    </submittedName>
</protein>
<dbReference type="Pfam" id="PF09084">
    <property type="entry name" value="NMT1"/>
    <property type="match status" value="1"/>
</dbReference>
<dbReference type="Gene3D" id="3.40.190.10">
    <property type="entry name" value="Periplasmic binding protein-like II"/>
    <property type="match status" value="2"/>
</dbReference>
<name>A0ABV2N7Q3_9HYPH</name>
<gene>
    <name evidence="2" type="ORF">ABID37_005052</name>
</gene>
<evidence type="ECO:0000259" key="1">
    <source>
        <dbReference type="Pfam" id="PF09084"/>
    </source>
</evidence>
<dbReference type="InterPro" id="IPR006311">
    <property type="entry name" value="TAT_signal"/>
</dbReference>
<dbReference type="PANTHER" id="PTHR31528">
    <property type="entry name" value="4-AMINO-5-HYDROXYMETHYL-2-METHYLPYRIMIDINE PHOSPHATE SYNTHASE THI11-RELATED"/>
    <property type="match status" value="1"/>
</dbReference>
<comment type="caution">
    <text evidence="2">The sequence shown here is derived from an EMBL/GenBank/DDBJ whole genome shotgun (WGS) entry which is preliminary data.</text>
</comment>